<dbReference type="Proteomes" id="UP000709437">
    <property type="component" value="Unassembled WGS sequence"/>
</dbReference>
<name>A0A9Q2W351_9MICO</name>
<proteinExistence type="predicted"/>
<dbReference type="SUPFAM" id="SSF53254">
    <property type="entry name" value="Phosphoglycerate mutase-like"/>
    <property type="match status" value="1"/>
</dbReference>
<dbReference type="CDD" id="cd07040">
    <property type="entry name" value="HP"/>
    <property type="match status" value="1"/>
</dbReference>
<gene>
    <name evidence="1" type="ORF">KK103_02875</name>
</gene>
<organism evidence="1 2">
    <name type="scientific">Curtobacterium flaccumfaciens pv. flaccumfaciens</name>
    <dbReference type="NCBI Taxonomy" id="138532"/>
    <lineage>
        <taxon>Bacteria</taxon>
        <taxon>Bacillati</taxon>
        <taxon>Actinomycetota</taxon>
        <taxon>Actinomycetes</taxon>
        <taxon>Micrococcales</taxon>
        <taxon>Microbacteriaceae</taxon>
        <taxon>Curtobacterium</taxon>
    </lineage>
</organism>
<dbReference type="InterPro" id="IPR013078">
    <property type="entry name" value="His_Pase_superF_clade-1"/>
</dbReference>
<accession>A0A9Q2W351</accession>
<evidence type="ECO:0000313" key="1">
    <source>
        <dbReference type="EMBL" id="MBT1540691.1"/>
    </source>
</evidence>
<dbReference type="RefSeq" id="WP_214562137.1">
    <property type="nucleotide sequence ID" value="NZ_JAHEWX010000002.1"/>
</dbReference>
<dbReference type="InterPro" id="IPR029033">
    <property type="entry name" value="His_PPase_superfam"/>
</dbReference>
<dbReference type="Pfam" id="PF00300">
    <property type="entry name" value="His_Phos_1"/>
    <property type="match status" value="1"/>
</dbReference>
<reference evidence="1" key="1">
    <citation type="submission" date="2021-05" db="EMBL/GenBank/DDBJ databases">
        <title>Whole genome sequence of Curtobacterium flaccumfaciens pv. flaccumfaciens strain CFBP 3417.</title>
        <authorList>
            <person name="Osdaghi E."/>
            <person name="Taghouti G."/>
            <person name="Portier P."/>
            <person name="Fazliarab A."/>
            <person name="Taghavi S.M."/>
            <person name="Briand M."/>
            <person name="Le-Saux M."/>
            <person name="Jacques M.-A."/>
        </authorList>
    </citation>
    <scope>NUCLEOTIDE SEQUENCE</scope>
    <source>
        <strain evidence="1">CFBP 3417</strain>
    </source>
</reference>
<sequence length="186" mass="20139">MVSSFLTHAEVVVDPAVPIESWGLSHEGRARARAAHPFAWTPDSRRIVSSTERKAVETADLLALAVELPVEQDPLLGEIDRSATGYLPPSEFEAVVDAFFAEPEQSVRGWERAVDAQERIVAAVRRHCATGDVTIVSHGAVGALLLAHLRGVPITRALDQPGMGSVFRFDAPAWQATSGWRRVPAT</sequence>
<evidence type="ECO:0000313" key="2">
    <source>
        <dbReference type="Proteomes" id="UP000709437"/>
    </source>
</evidence>
<protein>
    <submittedName>
        <fullName evidence="1">Phosphoglycerate mutase family protein</fullName>
    </submittedName>
</protein>
<dbReference type="AlphaFoldDB" id="A0A9Q2W351"/>
<dbReference type="EMBL" id="JAHEWX010000002">
    <property type="protein sequence ID" value="MBT1540691.1"/>
    <property type="molecule type" value="Genomic_DNA"/>
</dbReference>
<comment type="caution">
    <text evidence="1">The sequence shown here is derived from an EMBL/GenBank/DDBJ whole genome shotgun (WGS) entry which is preliminary data.</text>
</comment>
<dbReference type="Gene3D" id="3.40.50.1240">
    <property type="entry name" value="Phosphoglycerate mutase-like"/>
    <property type="match status" value="1"/>
</dbReference>